<keyword evidence="5" id="KW-1185">Reference proteome</keyword>
<dbReference type="Gene3D" id="1.10.3210.10">
    <property type="entry name" value="Hypothetical protein af1432"/>
    <property type="match status" value="1"/>
</dbReference>
<dbReference type="GO" id="GO:0016740">
    <property type="term" value="F:transferase activity"/>
    <property type="evidence" value="ECO:0007669"/>
    <property type="project" value="UniProtKB-KW"/>
</dbReference>
<dbReference type="EMBL" id="JACIDN010000001">
    <property type="protein sequence ID" value="MBB3901226.1"/>
    <property type="molecule type" value="Genomic_DNA"/>
</dbReference>
<reference evidence="3 4" key="3">
    <citation type="submission" date="2020-08" db="EMBL/GenBank/DDBJ databases">
        <title>Genomic Encyclopedia of Type Strains, Phase IV (KMG-IV): sequencing the most valuable type-strain genomes for metagenomic binning, comparative biology and taxonomic classification.</title>
        <authorList>
            <person name="Goeker M."/>
        </authorList>
    </citation>
    <scope>NUCLEOTIDE SEQUENCE [LARGE SCALE GENOMIC DNA]</scope>
    <source>
        <strain evidence="3 4">DSM 24105</strain>
    </source>
</reference>
<reference evidence="5" key="2">
    <citation type="journal article" date="2019" name="Int. J. Syst. Evol. Microbiol.">
        <title>The Global Catalogue of Microorganisms (GCM) 10K type strain sequencing project: providing services to taxonomists for standard genome sequencing and annotation.</title>
        <authorList>
            <consortium name="The Broad Institute Genomics Platform"/>
            <consortium name="The Broad Institute Genome Sequencing Center for Infectious Disease"/>
            <person name="Wu L."/>
            <person name="Ma J."/>
        </authorList>
    </citation>
    <scope>NUCLEOTIDE SEQUENCE [LARGE SCALE GENOMIC DNA]</scope>
    <source>
        <strain evidence="5">NBRC 107710</strain>
    </source>
</reference>
<dbReference type="SUPFAM" id="SSF109604">
    <property type="entry name" value="HD-domain/PDEase-like"/>
    <property type="match status" value="1"/>
</dbReference>
<dbReference type="Proteomes" id="UP001156881">
    <property type="component" value="Unassembled WGS sequence"/>
</dbReference>
<dbReference type="NCBIfam" id="TIGR00277">
    <property type="entry name" value="HDIG"/>
    <property type="match status" value="1"/>
</dbReference>
<feature type="domain" description="HD-GYP" evidence="1">
    <location>
        <begin position="161"/>
        <end position="346"/>
    </location>
</feature>
<dbReference type="SMART" id="SM00471">
    <property type="entry name" value="HDc"/>
    <property type="match status" value="1"/>
</dbReference>
<gene>
    <name evidence="2" type="ORF">GCM10007884_25780</name>
    <name evidence="3" type="ORF">GGR33_000706</name>
</gene>
<name>A0A7W6AFD6_9HYPH</name>
<dbReference type="PROSITE" id="PS51832">
    <property type="entry name" value="HD_GYP"/>
    <property type="match status" value="1"/>
</dbReference>
<proteinExistence type="predicted"/>
<dbReference type="Proteomes" id="UP000517759">
    <property type="component" value="Unassembled WGS sequence"/>
</dbReference>
<dbReference type="GO" id="GO:0008081">
    <property type="term" value="F:phosphoric diester hydrolase activity"/>
    <property type="evidence" value="ECO:0007669"/>
    <property type="project" value="UniProtKB-ARBA"/>
</dbReference>
<dbReference type="InterPro" id="IPR003607">
    <property type="entry name" value="HD/PDEase_dom"/>
</dbReference>
<evidence type="ECO:0000313" key="2">
    <source>
        <dbReference type="EMBL" id="GLS44590.1"/>
    </source>
</evidence>
<protein>
    <submittedName>
        <fullName evidence="2">HDIG domain-containing protein</fullName>
    </submittedName>
    <submittedName>
        <fullName evidence="3">Putative nucleotidyltransferase with HDIG domain</fullName>
    </submittedName>
</protein>
<comment type="caution">
    <text evidence="3">The sequence shown here is derived from an EMBL/GenBank/DDBJ whole genome shotgun (WGS) entry which is preliminary data.</text>
</comment>
<dbReference type="Pfam" id="PF13487">
    <property type="entry name" value="HD_5"/>
    <property type="match status" value="1"/>
</dbReference>
<dbReference type="RefSeq" id="WP_284211485.1">
    <property type="nucleotide sequence ID" value="NZ_BSPG01000013.1"/>
</dbReference>
<dbReference type="CDD" id="cd00077">
    <property type="entry name" value="HDc"/>
    <property type="match status" value="1"/>
</dbReference>
<sequence length="346" mass="37409">MAVLLITDNGKRSRPLIEALRCVTPCEVVGPTVEWSAQTPVAAVVVDCDFTELSVGRCLKALGDRPDITANILGIAYRSSSKALRTAMALGLDACIPFYTEPHVIVAAVQNLIDPDDGILNASTRRCAEQAAAAVSHLFHSAGTRGRIDLKAVDDSVDPILTALKDGGLARWLNTIEAHDKATYQHSLRVAGLSAQFANHIGFPDFQRRRLVRAALVHDLGKSQVPRELLLKKGSLNPEELVIMRAHTTLGYDILKASSNADSAMLDAVRHHHELLDGSGYPDGLSGDAISDIVRLLTICDIYSALTERRSYKPAMEPQEAIAVLHGMSTKVEPRFVQALDRALAA</sequence>
<keyword evidence="3" id="KW-0808">Transferase</keyword>
<dbReference type="PANTHER" id="PTHR43155:SF2">
    <property type="entry name" value="CYCLIC DI-GMP PHOSPHODIESTERASE PA4108"/>
    <property type="match status" value="1"/>
</dbReference>
<organism evidence="3 4">
    <name type="scientific">Methylobacterium brachythecii</name>
    <dbReference type="NCBI Taxonomy" id="1176177"/>
    <lineage>
        <taxon>Bacteria</taxon>
        <taxon>Pseudomonadati</taxon>
        <taxon>Pseudomonadota</taxon>
        <taxon>Alphaproteobacteria</taxon>
        <taxon>Hyphomicrobiales</taxon>
        <taxon>Methylobacteriaceae</taxon>
        <taxon>Methylobacterium</taxon>
    </lineage>
</organism>
<dbReference type="PANTHER" id="PTHR43155">
    <property type="entry name" value="CYCLIC DI-GMP PHOSPHODIESTERASE PA4108-RELATED"/>
    <property type="match status" value="1"/>
</dbReference>
<evidence type="ECO:0000313" key="4">
    <source>
        <dbReference type="Proteomes" id="UP000517759"/>
    </source>
</evidence>
<evidence type="ECO:0000313" key="5">
    <source>
        <dbReference type="Proteomes" id="UP001156881"/>
    </source>
</evidence>
<dbReference type="InterPro" id="IPR037522">
    <property type="entry name" value="HD_GYP_dom"/>
</dbReference>
<evidence type="ECO:0000313" key="3">
    <source>
        <dbReference type="EMBL" id="MBB3901226.1"/>
    </source>
</evidence>
<dbReference type="InterPro" id="IPR006675">
    <property type="entry name" value="HDIG_dom"/>
</dbReference>
<evidence type="ECO:0000259" key="1">
    <source>
        <dbReference type="PROSITE" id="PS51832"/>
    </source>
</evidence>
<dbReference type="AlphaFoldDB" id="A0A7W6AFD6"/>
<dbReference type="EMBL" id="BSPG01000013">
    <property type="protein sequence ID" value="GLS44590.1"/>
    <property type="molecule type" value="Genomic_DNA"/>
</dbReference>
<accession>A0A7W6AFD6</accession>
<reference evidence="2" key="4">
    <citation type="submission" date="2023-01" db="EMBL/GenBank/DDBJ databases">
        <title>Draft genome sequence of Methylobacterium brachythecii strain NBRC 107710.</title>
        <authorList>
            <person name="Sun Q."/>
            <person name="Mori K."/>
        </authorList>
    </citation>
    <scope>NUCLEOTIDE SEQUENCE</scope>
    <source>
        <strain evidence="2">NBRC 107710</strain>
    </source>
</reference>
<reference evidence="2" key="1">
    <citation type="journal article" date="2014" name="Int. J. Syst. Evol. Microbiol.">
        <title>Complete genome of a new Firmicutes species belonging to the dominant human colonic microbiota ('Ruminococcus bicirculans') reveals two chromosomes and a selective capacity to utilize plant glucans.</title>
        <authorList>
            <consortium name="NISC Comparative Sequencing Program"/>
            <person name="Wegmann U."/>
            <person name="Louis P."/>
            <person name="Goesmann A."/>
            <person name="Henrissat B."/>
            <person name="Duncan S.H."/>
            <person name="Flint H.J."/>
        </authorList>
    </citation>
    <scope>NUCLEOTIDE SEQUENCE</scope>
    <source>
        <strain evidence="2">NBRC 107710</strain>
    </source>
</reference>